<dbReference type="PROSITE" id="PS00116">
    <property type="entry name" value="DNA_POLYMERASE_B"/>
    <property type="match status" value="1"/>
</dbReference>
<comment type="caution">
    <text evidence="25">The sequence shown here is derived from an EMBL/GenBank/DDBJ whole genome shotgun (WGS) entry which is preliminary data.</text>
</comment>
<dbReference type="InterPro" id="IPR042087">
    <property type="entry name" value="DNA_pol_B_thumb"/>
</dbReference>
<accession>A0A196SII8</accession>
<evidence type="ECO:0000256" key="1">
    <source>
        <dbReference type="ARBA" id="ARBA00001966"/>
    </source>
</evidence>
<dbReference type="FunFam" id="3.30.420.10:FF:000004">
    <property type="entry name" value="DNA polymerase"/>
    <property type="match status" value="1"/>
</dbReference>
<keyword evidence="8" id="KW-0540">Nuclease</keyword>
<dbReference type="Gene3D" id="3.30.342.10">
    <property type="entry name" value="DNA Polymerase, chain B, domain 1"/>
    <property type="match status" value="1"/>
</dbReference>
<dbReference type="PRINTS" id="PR00106">
    <property type="entry name" value="DNAPOLB"/>
</dbReference>
<dbReference type="GO" id="GO:0003887">
    <property type="term" value="F:DNA-directed DNA polymerase activity"/>
    <property type="evidence" value="ECO:0007669"/>
    <property type="project" value="UniProtKB-KW"/>
</dbReference>
<keyword evidence="12 20" id="KW-0862">Zinc</keyword>
<evidence type="ECO:0000256" key="19">
    <source>
        <dbReference type="ARBA" id="ARBA00049244"/>
    </source>
</evidence>
<dbReference type="GO" id="GO:0043625">
    <property type="term" value="C:delta DNA polymerase complex"/>
    <property type="evidence" value="ECO:0007669"/>
    <property type="project" value="TreeGrafter"/>
</dbReference>
<keyword evidence="13" id="KW-0269">Exonuclease</keyword>
<dbReference type="Proteomes" id="UP000078348">
    <property type="component" value="Unassembled WGS sequence"/>
</dbReference>
<evidence type="ECO:0000256" key="6">
    <source>
        <dbReference type="ARBA" id="ARBA00022695"/>
    </source>
</evidence>
<comment type="subcellular location">
    <subcellularLocation>
        <location evidence="2 20">Nucleus</location>
    </subcellularLocation>
</comment>
<evidence type="ECO:0000259" key="22">
    <source>
        <dbReference type="Pfam" id="PF03104"/>
    </source>
</evidence>
<evidence type="ECO:0000256" key="9">
    <source>
        <dbReference type="ARBA" id="ARBA00022723"/>
    </source>
</evidence>
<evidence type="ECO:0000256" key="16">
    <source>
        <dbReference type="ARBA" id="ARBA00023014"/>
    </source>
</evidence>
<evidence type="ECO:0000313" key="26">
    <source>
        <dbReference type="Proteomes" id="UP000078348"/>
    </source>
</evidence>
<keyword evidence="4 20" id="KW-0004">4Fe-4S</keyword>
<dbReference type="InterPro" id="IPR012337">
    <property type="entry name" value="RNaseH-like_sf"/>
</dbReference>
<dbReference type="Gene3D" id="3.90.1600.10">
    <property type="entry name" value="Palm domain of DNA polymerase"/>
    <property type="match status" value="1"/>
</dbReference>
<dbReference type="InterPro" id="IPR006133">
    <property type="entry name" value="DNA-dir_DNA_pol_B_exonuc"/>
</dbReference>
<evidence type="ECO:0000256" key="14">
    <source>
        <dbReference type="ARBA" id="ARBA00022932"/>
    </source>
</evidence>
<dbReference type="InterPro" id="IPR006172">
    <property type="entry name" value="DNA-dir_DNA_pol_B"/>
</dbReference>
<evidence type="ECO:0000256" key="2">
    <source>
        <dbReference type="ARBA" id="ARBA00004123"/>
    </source>
</evidence>
<dbReference type="CDD" id="cd05533">
    <property type="entry name" value="POLBc_delta"/>
    <property type="match status" value="1"/>
</dbReference>
<proteinExistence type="inferred from homology"/>
<feature type="domain" description="C4-type zinc-finger of DNA polymerase delta" evidence="23">
    <location>
        <begin position="1001"/>
        <end position="1070"/>
    </location>
</feature>
<dbReference type="InterPro" id="IPR023211">
    <property type="entry name" value="DNA_pol_palm_dom_sf"/>
</dbReference>
<dbReference type="GO" id="GO:0008296">
    <property type="term" value="F:3'-5'-DNA exonuclease activity"/>
    <property type="evidence" value="ECO:0007669"/>
    <property type="project" value="TreeGrafter"/>
</dbReference>
<dbReference type="CDD" id="cd05777">
    <property type="entry name" value="DNA_polB_delta_exo"/>
    <property type="match status" value="1"/>
</dbReference>
<keyword evidence="18 20" id="KW-0539">Nucleus</keyword>
<dbReference type="GO" id="GO:0051539">
    <property type="term" value="F:4 iron, 4 sulfur cluster binding"/>
    <property type="evidence" value="ECO:0007669"/>
    <property type="project" value="UniProtKB-KW"/>
</dbReference>
<dbReference type="InterPro" id="IPR050240">
    <property type="entry name" value="DNA_pol_type-B"/>
</dbReference>
<dbReference type="InterPro" id="IPR017964">
    <property type="entry name" value="DNA-dir_DNA_pol_B_CS"/>
</dbReference>
<keyword evidence="14 20" id="KW-0239">DNA-directed DNA polymerase</keyword>
<evidence type="ECO:0000259" key="24">
    <source>
        <dbReference type="Pfam" id="PF24055"/>
    </source>
</evidence>
<evidence type="ECO:0000256" key="5">
    <source>
        <dbReference type="ARBA" id="ARBA00022679"/>
    </source>
</evidence>
<dbReference type="STRING" id="478820.A0A196SII8"/>
<evidence type="ECO:0000256" key="13">
    <source>
        <dbReference type="ARBA" id="ARBA00022839"/>
    </source>
</evidence>
<name>A0A196SII8_BLAHN</name>
<dbReference type="Pfam" id="PF03104">
    <property type="entry name" value="DNA_pol_B_exo1"/>
    <property type="match status" value="1"/>
</dbReference>
<dbReference type="SUPFAM" id="SSF56672">
    <property type="entry name" value="DNA/RNA polymerases"/>
    <property type="match status" value="1"/>
</dbReference>
<dbReference type="AlphaFoldDB" id="A0A196SII8"/>
<dbReference type="NCBIfam" id="TIGR00592">
    <property type="entry name" value="pol2"/>
    <property type="match status" value="1"/>
</dbReference>
<gene>
    <name evidence="25" type="ORF">AV274_1406</name>
</gene>
<evidence type="ECO:0000256" key="10">
    <source>
        <dbReference type="ARBA" id="ARBA00022771"/>
    </source>
</evidence>
<evidence type="ECO:0000256" key="4">
    <source>
        <dbReference type="ARBA" id="ARBA00022485"/>
    </source>
</evidence>
<feature type="domain" description="DNA polymerase delta/zeta catalytic subunit N-terminal" evidence="24">
    <location>
        <begin position="110"/>
        <end position="180"/>
    </location>
</feature>
<dbReference type="OrthoDB" id="2414538at2759"/>
<dbReference type="InterPro" id="IPR043502">
    <property type="entry name" value="DNA/RNA_pol_sf"/>
</dbReference>
<keyword evidence="16 20" id="KW-0411">Iron-sulfur</keyword>
<evidence type="ECO:0000256" key="8">
    <source>
        <dbReference type="ARBA" id="ARBA00022722"/>
    </source>
</evidence>
<keyword evidence="11" id="KW-0378">Hydrolase</keyword>
<keyword evidence="7 20" id="KW-0235">DNA replication</keyword>
<dbReference type="InterPro" id="IPR006134">
    <property type="entry name" value="DNA-dir_DNA_pol_B_multi_dom"/>
</dbReference>
<protein>
    <recommendedName>
        <fullName evidence="20">DNA polymerase</fullName>
        <ecNumber evidence="20">2.7.7.7</ecNumber>
    </recommendedName>
</protein>
<reference evidence="25 26" key="1">
    <citation type="submission" date="2016-05" db="EMBL/GenBank/DDBJ databases">
        <title>Nuclear genome of Blastocystis sp. subtype 1 NandII.</title>
        <authorList>
            <person name="Gentekaki E."/>
            <person name="Curtis B."/>
            <person name="Stairs C."/>
            <person name="Eme L."/>
            <person name="Herman E."/>
            <person name="Klimes V."/>
            <person name="Arias M.C."/>
            <person name="Elias M."/>
            <person name="Hilliou F."/>
            <person name="Klute M."/>
            <person name="Malik S.-B."/>
            <person name="Pightling A."/>
            <person name="Rachubinski R."/>
            <person name="Salas D."/>
            <person name="Schlacht A."/>
            <person name="Suga H."/>
            <person name="Archibald J."/>
            <person name="Ball S.G."/>
            <person name="Clark G."/>
            <person name="Dacks J."/>
            <person name="Van Der Giezen M."/>
            <person name="Tsaousis A."/>
            <person name="Roger A."/>
        </authorList>
    </citation>
    <scope>NUCLEOTIDE SEQUENCE [LARGE SCALE GENOMIC DNA]</scope>
    <source>
        <strain evidence="26">ATCC 50177 / NandII</strain>
    </source>
</reference>
<dbReference type="Gene3D" id="3.30.420.10">
    <property type="entry name" value="Ribonuclease H-like superfamily/Ribonuclease H"/>
    <property type="match status" value="1"/>
</dbReference>
<evidence type="ECO:0000313" key="25">
    <source>
        <dbReference type="EMBL" id="OAO16850.1"/>
    </source>
</evidence>
<evidence type="ECO:0000259" key="21">
    <source>
        <dbReference type="Pfam" id="PF00136"/>
    </source>
</evidence>
<keyword evidence="5 20" id="KW-0808">Transferase</keyword>
<dbReference type="GO" id="GO:0006287">
    <property type="term" value="P:base-excision repair, gap-filling"/>
    <property type="evidence" value="ECO:0007669"/>
    <property type="project" value="TreeGrafter"/>
</dbReference>
<dbReference type="InterPro" id="IPR025687">
    <property type="entry name" value="Znf-C4pol"/>
</dbReference>
<dbReference type="SMART" id="SM00486">
    <property type="entry name" value="POLBc"/>
    <property type="match status" value="1"/>
</dbReference>
<dbReference type="Pfam" id="PF14260">
    <property type="entry name" value="zf-C4pol"/>
    <property type="match status" value="1"/>
</dbReference>
<sequence length="1089" mass="123800">MSQKREHIESLSPRKEARLDAKSRYAAYKEEGNRFLRDKAIVRKSAKTISDQSDNIVFEWIDVDLYDGLMMKRVDATHVAMDPDSERCPVIRFFGITNDGHSVCANVHNFLPYFFISKHPHYNHATDKEDFMCYLTNRMKERKCAGRVLDIEMVKRKNIYLYHENDEEFMKITLQFPVDVPPCRDILHLKGSVASEFKNYRAAAQAKALGQAPPPPASFASNNVHLHDIFEAKLPFVMRFMVDHKIVGCNWLELKAGSYRLLPEAERRSTCQYECDVLYTDLVSHSTQDEFSHIAPYRIFSFDIECCAEEGGFPEPEKDAVITIANVITEQGSTEPLFKSVFTMGSCSSIPGVEVYAFEDEAELLAAWARYMVACDPDIITGYNIQNFDIDYLMKRAAALKVADFPLLGRIKGEHAKSKNTVFSSSAYGMHENVETTIAGRLVFDLLQFVRREYKLSSYTLNNVSSEFLGQHKEDVKYNQIKDLFHGDEVTRQRIASYCVKDALLPQQLLDKLNVIINQVEMARVSGVPINLLLSRGQQIKVMSMLSRKSIELGYIIPTLDRAQQDQQYEGATVIEPKKGFYKEPIATLDFASLYPSIMIAHNICYSTLVPRGIDIDPARVEAAPTGERFVRSGEREGVLPIILRELLAARKVAKKDMARETDPLKKAVQNGRQLALKISANSVYGFTGAVVGQLPCLAISKSVTAYGRQMIDMTQKTVMEHYSVKNGYKHDAVIVYGDTDSVMVKFGVETVEEAMQIGKEAAALVSERFPSPVRLEFEKVYCPYLLMNKKRYAGLFWTKPDHWDKLDAKGIETVRRDNCRLVRILVDTCLKKMLIDRSPEDAVEYVKNTLSALLQNQIDLSLLVITKALGKKADGKDGKKEGYKTRAAHVELAERMAKRDPGSAPKVGDRVPYVIIQKEKNAQAYMKSEDPIYVLDHNLSIDTEWYLNHQLRGPIERIFEGVLADSTLKGLFQGDHMNVKKVVTSQNTGIGRFVSKQNTCLKCKCPLKSGAVCQNCKQYESQYYVQTAMQVELQERQYCELWTTCQRCQNSLHQEIICGNKDCPIYYQREKIKKDLETSMAKLKRFSE</sequence>
<evidence type="ECO:0000256" key="17">
    <source>
        <dbReference type="ARBA" id="ARBA00023125"/>
    </source>
</evidence>
<comment type="catalytic activity">
    <reaction evidence="19 20">
        <text>DNA(n) + a 2'-deoxyribonucleoside 5'-triphosphate = DNA(n+1) + diphosphate</text>
        <dbReference type="Rhea" id="RHEA:22508"/>
        <dbReference type="Rhea" id="RHEA-COMP:17339"/>
        <dbReference type="Rhea" id="RHEA-COMP:17340"/>
        <dbReference type="ChEBI" id="CHEBI:33019"/>
        <dbReference type="ChEBI" id="CHEBI:61560"/>
        <dbReference type="ChEBI" id="CHEBI:173112"/>
        <dbReference type="EC" id="2.7.7.7"/>
    </reaction>
</comment>
<dbReference type="GO" id="GO:0006297">
    <property type="term" value="P:nucleotide-excision repair, DNA gap filling"/>
    <property type="evidence" value="ECO:0007669"/>
    <property type="project" value="TreeGrafter"/>
</dbReference>
<dbReference type="Gene3D" id="1.10.132.60">
    <property type="entry name" value="DNA polymerase family B, C-terminal domain"/>
    <property type="match status" value="1"/>
</dbReference>
<evidence type="ECO:0000256" key="7">
    <source>
        <dbReference type="ARBA" id="ARBA00022705"/>
    </source>
</evidence>
<dbReference type="PANTHER" id="PTHR10322">
    <property type="entry name" value="DNA POLYMERASE CATALYTIC SUBUNIT"/>
    <property type="match status" value="1"/>
</dbReference>
<dbReference type="Pfam" id="PF24055">
    <property type="entry name" value="POL3_N"/>
    <property type="match status" value="1"/>
</dbReference>
<dbReference type="EC" id="2.7.7.7" evidence="20"/>
<keyword evidence="15 20" id="KW-0408">Iron</keyword>
<comment type="similarity">
    <text evidence="3 20">Belongs to the DNA polymerase type-B family.</text>
</comment>
<dbReference type="GO" id="GO:0000166">
    <property type="term" value="F:nucleotide binding"/>
    <property type="evidence" value="ECO:0007669"/>
    <property type="project" value="InterPro"/>
</dbReference>
<evidence type="ECO:0000256" key="20">
    <source>
        <dbReference type="RuleBase" id="RU000442"/>
    </source>
</evidence>
<evidence type="ECO:0000256" key="11">
    <source>
        <dbReference type="ARBA" id="ARBA00022801"/>
    </source>
</evidence>
<dbReference type="GO" id="GO:0003677">
    <property type="term" value="F:DNA binding"/>
    <property type="evidence" value="ECO:0007669"/>
    <property type="project" value="UniProtKB-KW"/>
</dbReference>
<dbReference type="InterPro" id="IPR056435">
    <property type="entry name" value="DPOD/Z_N"/>
</dbReference>
<keyword evidence="17 20" id="KW-0238">DNA-binding</keyword>
<organism evidence="25 26">
    <name type="scientific">Blastocystis sp. subtype 1 (strain ATCC 50177 / NandII)</name>
    <dbReference type="NCBI Taxonomy" id="478820"/>
    <lineage>
        <taxon>Eukaryota</taxon>
        <taxon>Sar</taxon>
        <taxon>Stramenopiles</taxon>
        <taxon>Bigyra</taxon>
        <taxon>Opalozoa</taxon>
        <taxon>Opalinata</taxon>
        <taxon>Blastocystidae</taxon>
        <taxon>Blastocystis</taxon>
    </lineage>
</organism>
<evidence type="ECO:0000256" key="15">
    <source>
        <dbReference type="ARBA" id="ARBA00023004"/>
    </source>
</evidence>
<dbReference type="Pfam" id="PF00136">
    <property type="entry name" value="DNA_pol_B"/>
    <property type="match status" value="1"/>
</dbReference>
<evidence type="ECO:0000256" key="12">
    <source>
        <dbReference type="ARBA" id="ARBA00022833"/>
    </source>
</evidence>
<keyword evidence="9 20" id="KW-0479">Metal-binding</keyword>
<feature type="domain" description="DNA-directed DNA polymerase family B exonuclease" evidence="22">
    <location>
        <begin position="228"/>
        <end position="464"/>
    </location>
</feature>
<keyword evidence="26" id="KW-1185">Reference proteome</keyword>
<feature type="domain" description="DNA-directed DNA polymerase family B multifunctional" evidence="21">
    <location>
        <begin position="528"/>
        <end position="961"/>
    </location>
</feature>
<comment type="cofactor">
    <cofactor evidence="1 20">
        <name>[4Fe-4S] cluster</name>
        <dbReference type="ChEBI" id="CHEBI:49883"/>
    </cofactor>
</comment>
<keyword evidence="10 20" id="KW-0863">Zinc-finger</keyword>
<dbReference type="PANTHER" id="PTHR10322:SF23">
    <property type="entry name" value="DNA POLYMERASE DELTA CATALYTIC SUBUNIT"/>
    <property type="match status" value="1"/>
</dbReference>
<keyword evidence="6 20" id="KW-0548">Nucleotidyltransferase</keyword>
<evidence type="ECO:0000256" key="18">
    <source>
        <dbReference type="ARBA" id="ARBA00023242"/>
    </source>
</evidence>
<dbReference type="GO" id="GO:0008270">
    <property type="term" value="F:zinc ion binding"/>
    <property type="evidence" value="ECO:0007669"/>
    <property type="project" value="UniProtKB-KW"/>
</dbReference>
<dbReference type="GO" id="GO:0045004">
    <property type="term" value="P:DNA replication proofreading"/>
    <property type="evidence" value="ECO:0007669"/>
    <property type="project" value="TreeGrafter"/>
</dbReference>
<evidence type="ECO:0000256" key="3">
    <source>
        <dbReference type="ARBA" id="ARBA00005755"/>
    </source>
</evidence>
<dbReference type="FunFam" id="1.10.287.690:FF:000001">
    <property type="entry name" value="DNA polymerase"/>
    <property type="match status" value="1"/>
</dbReference>
<dbReference type="SUPFAM" id="SSF53098">
    <property type="entry name" value="Ribonuclease H-like"/>
    <property type="match status" value="1"/>
</dbReference>
<dbReference type="InterPro" id="IPR036397">
    <property type="entry name" value="RNaseH_sf"/>
</dbReference>
<dbReference type="Gene3D" id="1.10.287.690">
    <property type="entry name" value="Helix hairpin bin"/>
    <property type="match status" value="1"/>
</dbReference>
<dbReference type="EMBL" id="LXWW01000056">
    <property type="protein sequence ID" value="OAO16850.1"/>
    <property type="molecule type" value="Genomic_DNA"/>
</dbReference>
<evidence type="ECO:0000259" key="23">
    <source>
        <dbReference type="Pfam" id="PF14260"/>
    </source>
</evidence>